<dbReference type="EMBL" id="JBHTJT010000017">
    <property type="protein sequence ID" value="MFD0980328.1"/>
    <property type="molecule type" value="Genomic_DNA"/>
</dbReference>
<evidence type="ECO:0000259" key="2">
    <source>
        <dbReference type="Pfam" id="PF13175"/>
    </source>
</evidence>
<evidence type="ECO:0000313" key="3">
    <source>
        <dbReference type="EMBL" id="MFD0980328.1"/>
    </source>
</evidence>
<dbReference type="Proteomes" id="UP001597108">
    <property type="component" value="Unassembled WGS sequence"/>
</dbReference>
<dbReference type="Pfam" id="PF13175">
    <property type="entry name" value="AAA_15"/>
    <property type="match status" value="2"/>
</dbReference>
<accession>A0ABW3ISI5</accession>
<evidence type="ECO:0000313" key="4">
    <source>
        <dbReference type="Proteomes" id="UP001597108"/>
    </source>
</evidence>
<organism evidence="3 4">
    <name type="scientific">Tropicimonas aquimaris</name>
    <dbReference type="NCBI Taxonomy" id="914152"/>
    <lineage>
        <taxon>Bacteria</taxon>
        <taxon>Pseudomonadati</taxon>
        <taxon>Pseudomonadota</taxon>
        <taxon>Alphaproteobacteria</taxon>
        <taxon>Rhodobacterales</taxon>
        <taxon>Roseobacteraceae</taxon>
        <taxon>Tropicimonas</taxon>
    </lineage>
</organism>
<sequence>MSEAEEKKKEEREPLIVRRLTIENFRGVEKGSVDFQGHTLLVGGNNAGKSTICEALELVLGPERAYRRPIVNEHDFHAGRYLDEDGNPVYIKIDVVLLHLPEEMEKKLFSKTRPWSDAKGGFVDEDGAAPEDADGEDVVRALPLTFIGYYDRKEDDFVGTTYFAHPVEELGEDDEHYGKPFAGLSFFPREWKIQCGFIYLRTLRTGRRALSLERGSLLDTILRLGDTGKESMWESTLKQLRALDPPIGDIPQLEGIQTQIKDRMARFVGLSADKDATGFYASNLTRENLREVVQLFLKSQDSNHAVPFNRLGTGAVNALVFALLTHIADLRGNRAIIFAMEEPEIALPPHAQRRIAKYLLKNMGQAIITSHSPYVIEEFDMANLRAISRTAGVLSSDSIPAGVIKHSALRTNRRQLAEAVLARGVIVAEGDTETKMLSAASYMYEALDKSDAYAPLDLIGVSVFDAGTQSDVPKWGPFFGALKKTTFAFHDQPKKAWTADQTEKLDTYHYNFESAYKGTEDLLAAEVPPAVHRRFLDQAKDHPDYPTDKGYLKGGESDDNVIALSKEVLKAKKGSGFAAMLIEQCETLDEMPATVKSFLEKVAADMALPKLDDTDGDAGDDAGDGEDGPDEPDPLDIDIEDIL</sequence>
<feature type="region of interest" description="Disordered" evidence="1">
    <location>
        <begin position="609"/>
        <end position="643"/>
    </location>
</feature>
<reference evidence="4" key="1">
    <citation type="journal article" date="2019" name="Int. J. Syst. Evol. Microbiol.">
        <title>The Global Catalogue of Microorganisms (GCM) 10K type strain sequencing project: providing services to taxonomists for standard genome sequencing and annotation.</title>
        <authorList>
            <consortium name="The Broad Institute Genomics Platform"/>
            <consortium name="The Broad Institute Genome Sequencing Center for Infectious Disease"/>
            <person name="Wu L."/>
            <person name="Ma J."/>
        </authorList>
    </citation>
    <scope>NUCLEOTIDE SEQUENCE [LARGE SCALE GENOMIC DNA]</scope>
    <source>
        <strain evidence="4">CCUG 60524</strain>
    </source>
</reference>
<feature type="domain" description="Endonuclease GajA/Old nuclease/RecF-like AAA" evidence="2">
    <location>
        <begin position="17"/>
        <end position="65"/>
    </location>
</feature>
<evidence type="ECO:0000256" key="1">
    <source>
        <dbReference type="SAM" id="MobiDB-lite"/>
    </source>
</evidence>
<dbReference type="PANTHER" id="PTHR43581:SF4">
    <property type="entry name" value="ATP_GTP PHOSPHATASE"/>
    <property type="match status" value="1"/>
</dbReference>
<dbReference type="Gene3D" id="3.40.50.300">
    <property type="entry name" value="P-loop containing nucleotide triphosphate hydrolases"/>
    <property type="match status" value="2"/>
</dbReference>
<feature type="compositionally biased region" description="Acidic residues" evidence="1">
    <location>
        <begin position="614"/>
        <end position="643"/>
    </location>
</feature>
<keyword evidence="3" id="KW-0378">Hydrolase</keyword>
<keyword evidence="3" id="KW-0540">Nuclease</keyword>
<dbReference type="InterPro" id="IPR027417">
    <property type="entry name" value="P-loop_NTPase"/>
</dbReference>
<proteinExistence type="predicted"/>
<feature type="domain" description="Endonuclease GajA/Old nuclease/RecF-like AAA" evidence="2">
    <location>
        <begin position="289"/>
        <end position="376"/>
    </location>
</feature>
<name>A0ABW3ISI5_9RHOB</name>
<keyword evidence="3" id="KW-0255">Endonuclease</keyword>
<dbReference type="SUPFAM" id="SSF52540">
    <property type="entry name" value="P-loop containing nucleoside triphosphate hydrolases"/>
    <property type="match status" value="1"/>
</dbReference>
<dbReference type="RefSeq" id="WP_386074663.1">
    <property type="nucleotide sequence ID" value="NZ_JBHTJT010000017.1"/>
</dbReference>
<dbReference type="GO" id="GO:0004519">
    <property type="term" value="F:endonuclease activity"/>
    <property type="evidence" value="ECO:0007669"/>
    <property type="project" value="UniProtKB-KW"/>
</dbReference>
<dbReference type="InterPro" id="IPR041685">
    <property type="entry name" value="AAA_GajA/Old/RecF-like"/>
</dbReference>
<dbReference type="PANTHER" id="PTHR43581">
    <property type="entry name" value="ATP/GTP PHOSPHATASE"/>
    <property type="match status" value="1"/>
</dbReference>
<keyword evidence="4" id="KW-1185">Reference proteome</keyword>
<gene>
    <name evidence="3" type="ORF">ACFQ2S_11770</name>
</gene>
<dbReference type="InterPro" id="IPR051396">
    <property type="entry name" value="Bact_Antivir_Def_Nuclease"/>
</dbReference>
<comment type="caution">
    <text evidence="3">The sequence shown here is derived from an EMBL/GenBank/DDBJ whole genome shotgun (WGS) entry which is preliminary data.</text>
</comment>
<protein>
    <submittedName>
        <fullName evidence="3">ATP-dependent endonuclease</fullName>
    </submittedName>
</protein>